<evidence type="ECO:0000256" key="1">
    <source>
        <dbReference type="SAM" id="SignalP"/>
    </source>
</evidence>
<dbReference type="AlphaFoldDB" id="A0A2J6PJ03"/>
<dbReference type="OrthoDB" id="4138121at2759"/>
<keyword evidence="1" id="KW-0732">Signal</keyword>
<protein>
    <submittedName>
        <fullName evidence="2">Uncharacterized protein</fullName>
    </submittedName>
</protein>
<accession>A0A2J6PJ03</accession>
<sequence>MRWRLLVIEAWLVQRLLASPTFHRAVRRVHKRVEEARRGEKLYDPSEMGGTQVDAPSGWSLQKFIQNFREELKDQFRGATKK</sequence>
<proteinExistence type="predicted"/>
<reference evidence="2 3" key="1">
    <citation type="submission" date="2016-05" db="EMBL/GenBank/DDBJ databases">
        <title>A degradative enzymes factory behind the ericoid mycorrhizal symbiosis.</title>
        <authorList>
            <consortium name="DOE Joint Genome Institute"/>
            <person name="Martino E."/>
            <person name="Morin E."/>
            <person name="Grelet G."/>
            <person name="Kuo A."/>
            <person name="Kohler A."/>
            <person name="Daghino S."/>
            <person name="Barry K."/>
            <person name="Choi C."/>
            <person name="Cichocki N."/>
            <person name="Clum A."/>
            <person name="Copeland A."/>
            <person name="Hainaut M."/>
            <person name="Haridas S."/>
            <person name="Labutti K."/>
            <person name="Lindquist E."/>
            <person name="Lipzen A."/>
            <person name="Khouja H.-R."/>
            <person name="Murat C."/>
            <person name="Ohm R."/>
            <person name="Olson A."/>
            <person name="Spatafora J."/>
            <person name="Veneault-Fourrey C."/>
            <person name="Henrissat B."/>
            <person name="Grigoriev I."/>
            <person name="Martin F."/>
            <person name="Perotto S."/>
        </authorList>
    </citation>
    <scope>NUCLEOTIDE SEQUENCE [LARGE SCALE GENOMIC DNA]</scope>
    <source>
        <strain evidence="2 3">UAMH 7357</strain>
    </source>
</reference>
<feature type="signal peptide" evidence="1">
    <location>
        <begin position="1"/>
        <end position="18"/>
    </location>
</feature>
<evidence type="ECO:0000313" key="3">
    <source>
        <dbReference type="Proteomes" id="UP000235672"/>
    </source>
</evidence>
<dbReference type="Proteomes" id="UP000235672">
    <property type="component" value="Unassembled WGS sequence"/>
</dbReference>
<dbReference type="EMBL" id="KZ613525">
    <property type="protein sequence ID" value="PMD13990.1"/>
    <property type="molecule type" value="Genomic_DNA"/>
</dbReference>
<dbReference type="InterPro" id="IPR020301">
    <property type="entry name" value="Mrx7"/>
</dbReference>
<gene>
    <name evidence="2" type="ORF">NA56DRAFT_711354</name>
</gene>
<keyword evidence="3" id="KW-1185">Reference proteome</keyword>
<name>A0A2J6PJ03_9HELO</name>
<evidence type="ECO:0000313" key="2">
    <source>
        <dbReference type="EMBL" id="PMD13990.1"/>
    </source>
</evidence>
<dbReference type="Pfam" id="PF10906">
    <property type="entry name" value="Mrx7"/>
    <property type="match status" value="1"/>
</dbReference>
<organism evidence="2 3">
    <name type="scientific">Hyaloscypha hepaticicola</name>
    <dbReference type="NCBI Taxonomy" id="2082293"/>
    <lineage>
        <taxon>Eukaryota</taxon>
        <taxon>Fungi</taxon>
        <taxon>Dikarya</taxon>
        <taxon>Ascomycota</taxon>
        <taxon>Pezizomycotina</taxon>
        <taxon>Leotiomycetes</taxon>
        <taxon>Helotiales</taxon>
        <taxon>Hyaloscyphaceae</taxon>
        <taxon>Hyaloscypha</taxon>
    </lineage>
</organism>
<feature type="chain" id="PRO_5014397720" evidence="1">
    <location>
        <begin position="19"/>
        <end position="82"/>
    </location>
</feature>